<feature type="region of interest" description="Disordered" evidence="1">
    <location>
        <begin position="1"/>
        <end position="30"/>
    </location>
</feature>
<dbReference type="AlphaFoldDB" id="A0AAQ3TQL5"/>
<accession>A0AAQ3TQL5</accession>
<organism evidence="2 3">
    <name type="scientific">Paspalum notatum var. saurae</name>
    <dbReference type="NCBI Taxonomy" id="547442"/>
    <lineage>
        <taxon>Eukaryota</taxon>
        <taxon>Viridiplantae</taxon>
        <taxon>Streptophyta</taxon>
        <taxon>Embryophyta</taxon>
        <taxon>Tracheophyta</taxon>
        <taxon>Spermatophyta</taxon>
        <taxon>Magnoliopsida</taxon>
        <taxon>Liliopsida</taxon>
        <taxon>Poales</taxon>
        <taxon>Poaceae</taxon>
        <taxon>PACMAD clade</taxon>
        <taxon>Panicoideae</taxon>
        <taxon>Andropogonodae</taxon>
        <taxon>Paspaleae</taxon>
        <taxon>Paspalinae</taxon>
        <taxon>Paspalum</taxon>
    </lineage>
</organism>
<evidence type="ECO:0000313" key="2">
    <source>
        <dbReference type="EMBL" id="WVZ77686.1"/>
    </source>
</evidence>
<evidence type="ECO:0000256" key="1">
    <source>
        <dbReference type="SAM" id="MobiDB-lite"/>
    </source>
</evidence>
<proteinExistence type="predicted"/>
<protein>
    <submittedName>
        <fullName evidence="2">Uncharacterized protein</fullName>
    </submittedName>
</protein>
<dbReference type="EMBL" id="CP144749">
    <property type="protein sequence ID" value="WVZ77686.1"/>
    <property type="molecule type" value="Genomic_DNA"/>
</dbReference>
<reference evidence="2 3" key="1">
    <citation type="submission" date="2024-02" db="EMBL/GenBank/DDBJ databases">
        <title>High-quality chromosome-scale genome assembly of Pensacola bahiagrass (Paspalum notatum Flugge var. saurae).</title>
        <authorList>
            <person name="Vega J.M."/>
            <person name="Podio M."/>
            <person name="Orjuela J."/>
            <person name="Siena L.A."/>
            <person name="Pessino S.C."/>
            <person name="Combes M.C."/>
            <person name="Mariac C."/>
            <person name="Albertini E."/>
            <person name="Pupilli F."/>
            <person name="Ortiz J.P.A."/>
            <person name="Leblanc O."/>
        </authorList>
    </citation>
    <scope>NUCLEOTIDE SEQUENCE [LARGE SCALE GENOMIC DNA]</scope>
    <source>
        <strain evidence="2">R1</strain>
        <tissue evidence="2">Leaf</tissue>
    </source>
</reference>
<evidence type="ECO:0000313" key="3">
    <source>
        <dbReference type="Proteomes" id="UP001341281"/>
    </source>
</evidence>
<dbReference type="Proteomes" id="UP001341281">
    <property type="component" value="Chromosome 05"/>
</dbReference>
<keyword evidence="3" id="KW-1185">Reference proteome</keyword>
<sequence>MVQAPPVSSSSADPAGASSSPPFSFASDPLGRRGVFVGVVRLLASFAWVALPPAHAARLAERRVVAALLFPGLPPPHHHQSAAAPSPLRFLSLHLRPCLNMDLNTIIEP</sequence>
<name>A0AAQ3TQL5_PASNO</name>
<gene>
    <name evidence="2" type="ORF">U9M48_025526</name>
</gene>